<dbReference type="Pfam" id="PF13843">
    <property type="entry name" value="DDE_Tnp_1_7"/>
    <property type="match status" value="1"/>
</dbReference>
<dbReference type="InterPro" id="IPR029526">
    <property type="entry name" value="PGBD"/>
</dbReference>
<gene>
    <name evidence="3" type="ORF">NQ314_016090</name>
</gene>
<feature type="compositionally biased region" description="Acidic residues" evidence="1">
    <location>
        <begin position="39"/>
        <end position="51"/>
    </location>
</feature>
<feature type="compositionally biased region" description="Low complexity" evidence="1">
    <location>
        <begin position="471"/>
        <end position="495"/>
    </location>
</feature>
<dbReference type="PANTHER" id="PTHR46599">
    <property type="entry name" value="PIGGYBAC TRANSPOSABLE ELEMENT-DERIVED PROTEIN 4"/>
    <property type="match status" value="1"/>
</dbReference>
<name>A0AAV8WZL1_9CUCU</name>
<accession>A0AAV8WZL1</accession>
<feature type="region of interest" description="Disordered" evidence="1">
    <location>
        <begin position="469"/>
        <end position="500"/>
    </location>
</feature>
<feature type="region of interest" description="Disordered" evidence="1">
    <location>
        <begin position="32"/>
        <end position="53"/>
    </location>
</feature>
<feature type="domain" description="PiggyBac transposable element-derived protein" evidence="2">
    <location>
        <begin position="106"/>
        <end position="393"/>
    </location>
</feature>
<comment type="caution">
    <text evidence="3">The sequence shown here is derived from an EMBL/GenBank/DDBJ whole genome shotgun (WGS) entry which is preliminary data.</text>
</comment>
<keyword evidence="4" id="KW-1185">Reference proteome</keyword>
<evidence type="ECO:0000256" key="1">
    <source>
        <dbReference type="SAM" id="MobiDB-lite"/>
    </source>
</evidence>
<dbReference type="AlphaFoldDB" id="A0AAV8WZL1"/>
<dbReference type="Proteomes" id="UP001162156">
    <property type="component" value="Unassembled WGS sequence"/>
</dbReference>
<evidence type="ECO:0000313" key="3">
    <source>
        <dbReference type="EMBL" id="KAJ8931061.1"/>
    </source>
</evidence>
<sequence>MAGVFWRGGKFLNDEELLEAAEVAAAELEQLPLDNNLLTDEENSEDDEPDESNVIRDDIQGMSQQNDLLVENAFETLADEVEFENDVPRNEKSKSPVEEHFLECTTATDYFLKVLGSTTIENIVYQSNLYATQRNKVLNLKENELLAFIGIHFFMGYHHLPSYKHYWSSAEDLDVPIVIRTMPRNRFQQILSFLHMNDNSTIPRGNKGKIYKIRPFVSSLNNQFDLLYHGTRELSVDESIILFKGRSTIKQYNPMKPIKRGYKLWCIADQHGYIKKFDVYQGKDEIAEEKFQSYGLGERVVLSLTENYWGKSRIIYFDNYFSTVQLLEKLKLENTLACGTIRSNRRGLPKDMTVDKNMKRGDYDYRVSNLDIIFFKWCDNRSVYLLSNFHGSQPSHTWRTDCEQLTALTGGLKKWWHRLFFGLLDIVFVNSYVIYKKINPDNNVSLLEFRRGVSTGLMIKSNAKKRTLDISNGSRGAAPSSRSSASSRNNNSVNPPKRRKYNYSVSNDVRLGNRGAHWPIFGKDRRRCEQCSSMGVESRPHSKCSSCGVFLCSNEKKNCFLVYHEFSQ</sequence>
<protein>
    <recommendedName>
        <fullName evidence="2">PiggyBac transposable element-derived protein domain-containing protein</fullName>
    </recommendedName>
</protein>
<dbReference type="EMBL" id="JANEYF010004476">
    <property type="protein sequence ID" value="KAJ8931061.1"/>
    <property type="molecule type" value="Genomic_DNA"/>
</dbReference>
<organism evidence="3 4">
    <name type="scientific">Rhamnusium bicolor</name>
    <dbReference type="NCBI Taxonomy" id="1586634"/>
    <lineage>
        <taxon>Eukaryota</taxon>
        <taxon>Metazoa</taxon>
        <taxon>Ecdysozoa</taxon>
        <taxon>Arthropoda</taxon>
        <taxon>Hexapoda</taxon>
        <taxon>Insecta</taxon>
        <taxon>Pterygota</taxon>
        <taxon>Neoptera</taxon>
        <taxon>Endopterygota</taxon>
        <taxon>Coleoptera</taxon>
        <taxon>Polyphaga</taxon>
        <taxon>Cucujiformia</taxon>
        <taxon>Chrysomeloidea</taxon>
        <taxon>Cerambycidae</taxon>
        <taxon>Lepturinae</taxon>
        <taxon>Rhagiini</taxon>
        <taxon>Rhamnusium</taxon>
    </lineage>
</organism>
<evidence type="ECO:0000313" key="4">
    <source>
        <dbReference type="Proteomes" id="UP001162156"/>
    </source>
</evidence>
<dbReference type="PANTHER" id="PTHR46599:SF3">
    <property type="entry name" value="PIGGYBAC TRANSPOSABLE ELEMENT-DERIVED PROTEIN 4"/>
    <property type="match status" value="1"/>
</dbReference>
<evidence type="ECO:0000259" key="2">
    <source>
        <dbReference type="Pfam" id="PF13843"/>
    </source>
</evidence>
<reference evidence="3" key="1">
    <citation type="journal article" date="2023" name="Insect Mol. Biol.">
        <title>Genome sequencing provides insights into the evolution of gene families encoding plant cell wall-degrading enzymes in longhorned beetles.</title>
        <authorList>
            <person name="Shin N.R."/>
            <person name="Okamura Y."/>
            <person name="Kirsch R."/>
            <person name="Pauchet Y."/>
        </authorList>
    </citation>
    <scope>NUCLEOTIDE SEQUENCE</scope>
    <source>
        <strain evidence="3">RBIC_L_NR</strain>
    </source>
</reference>
<proteinExistence type="predicted"/>